<sequence>MSRRRARGLDRTLNSLVLNGLARAWFWLSWAPVAAMYRSGL</sequence>
<dbReference type="Proteomes" id="UP000274668">
    <property type="component" value="Segment"/>
</dbReference>
<dbReference type="EMBL" id="MH834595">
    <property type="protein sequence ID" value="AYN56877.1"/>
    <property type="molecule type" value="Genomic_DNA"/>
</dbReference>
<keyword evidence="1" id="KW-0812">Transmembrane</keyword>
<feature type="transmembrane region" description="Helical" evidence="1">
    <location>
        <begin position="12"/>
        <end position="31"/>
    </location>
</feature>
<evidence type="ECO:0000256" key="1">
    <source>
        <dbReference type="SAM" id="Phobius"/>
    </source>
</evidence>
<keyword evidence="3" id="KW-1185">Reference proteome</keyword>
<organism evidence="2 3">
    <name type="scientific">Arthrobacter phage Andrew</name>
    <dbReference type="NCBI Taxonomy" id="2419946"/>
    <lineage>
        <taxon>Viruses</taxon>
        <taxon>Duplodnaviria</taxon>
        <taxon>Heunggongvirae</taxon>
        <taxon>Uroviricota</taxon>
        <taxon>Caudoviricetes</taxon>
        <taxon>Andrewvirus</taxon>
        <taxon>Andrewvirus andrew</taxon>
    </lineage>
</organism>
<proteinExistence type="predicted"/>
<protein>
    <submittedName>
        <fullName evidence="2">Uncharacterized protein</fullName>
    </submittedName>
</protein>
<dbReference type="KEGG" id="vg:55006976"/>
<keyword evidence="1" id="KW-1133">Transmembrane helix</keyword>
<dbReference type="GeneID" id="55006976"/>
<name>A0A3G2KD12_9CAUD</name>
<evidence type="ECO:0000313" key="2">
    <source>
        <dbReference type="EMBL" id="AYN56877.1"/>
    </source>
</evidence>
<reference evidence="2 3" key="1">
    <citation type="submission" date="2018-09" db="EMBL/GenBank/DDBJ databases">
        <authorList>
            <person name="Rimple P.A."/>
            <person name="Stoner T.H."/>
            <person name="Garlena R.A."/>
            <person name="Russell D.A."/>
            <person name="Pope W.H."/>
            <person name="Jacobs-Sera D."/>
            <person name="Hatfull G.F."/>
        </authorList>
    </citation>
    <scope>NUCLEOTIDE SEQUENCE [LARGE SCALE GENOMIC DNA]</scope>
</reference>
<gene>
    <name evidence="2" type="primary">63</name>
    <name evidence="2" type="ORF">PBI_ANDREW_63</name>
</gene>
<accession>A0A3G2KD12</accession>
<dbReference type="RefSeq" id="YP_009815749.1">
    <property type="nucleotide sequence ID" value="NC_048098.1"/>
</dbReference>
<evidence type="ECO:0000313" key="3">
    <source>
        <dbReference type="Proteomes" id="UP000274668"/>
    </source>
</evidence>
<keyword evidence="1" id="KW-0472">Membrane</keyword>